<feature type="non-terminal residue" evidence="2">
    <location>
        <position position="1"/>
    </location>
</feature>
<keyword evidence="1" id="KW-0812">Transmembrane</keyword>
<evidence type="ECO:0000256" key="1">
    <source>
        <dbReference type="SAM" id="Phobius"/>
    </source>
</evidence>
<sequence>GALQNSMKITRPRRFQKGSLSTGAVYANPPRIDNAQQSFIDALCIVRNNIRHGQKEYTPRSGAIIENFNDCLDRIVSHLQRMPQEKIRNQVIAANVASNERATKIKAGFSGFAVISFWAFVSLLVVGALFGGSSSSPSTHVDCSLQQNKHLCDQLELDEYEQSQDSARYDQFINSYGRN</sequence>
<proteinExistence type="predicted"/>
<evidence type="ECO:0000313" key="3">
    <source>
        <dbReference type="Proteomes" id="UP000034273"/>
    </source>
</evidence>
<organism evidence="2 3">
    <name type="scientific">Candidatus Kaiserbacteria bacterium GW2011_GWA2_52_12</name>
    <dbReference type="NCBI Taxonomy" id="1618671"/>
    <lineage>
        <taxon>Bacteria</taxon>
        <taxon>Candidatus Kaiseribacteriota</taxon>
    </lineage>
</organism>
<dbReference type="EMBL" id="LCQW01000032">
    <property type="protein sequence ID" value="KKW22932.1"/>
    <property type="molecule type" value="Genomic_DNA"/>
</dbReference>
<accession>A0A0G1Z602</accession>
<keyword evidence="1" id="KW-0472">Membrane</keyword>
<reference evidence="2 3" key="1">
    <citation type="journal article" date="2015" name="Nature">
        <title>rRNA introns, odd ribosomes, and small enigmatic genomes across a large radiation of phyla.</title>
        <authorList>
            <person name="Brown C.T."/>
            <person name="Hug L.A."/>
            <person name="Thomas B.C."/>
            <person name="Sharon I."/>
            <person name="Castelle C.J."/>
            <person name="Singh A."/>
            <person name="Wilkins M.J."/>
            <person name="Williams K.H."/>
            <person name="Banfield J.F."/>
        </authorList>
    </citation>
    <scope>NUCLEOTIDE SEQUENCE [LARGE SCALE GENOMIC DNA]</scope>
</reference>
<dbReference type="STRING" id="1618671.UY67_C0032G0014"/>
<protein>
    <submittedName>
        <fullName evidence="2">Uncharacterized protein</fullName>
    </submittedName>
</protein>
<evidence type="ECO:0000313" key="2">
    <source>
        <dbReference type="EMBL" id="KKW22932.1"/>
    </source>
</evidence>
<feature type="transmembrane region" description="Helical" evidence="1">
    <location>
        <begin position="109"/>
        <end position="130"/>
    </location>
</feature>
<dbReference type="AlphaFoldDB" id="A0A0G1Z602"/>
<name>A0A0G1Z602_9BACT</name>
<gene>
    <name evidence="2" type="ORF">UY67_C0032G0014</name>
</gene>
<dbReference type="Proteomes" id="UP000034273">
    <property type="component" value="Unassembled WGS sequence"/>
</dbReference>
<comment type="caution">
    <text evidence="2">The sequence shown here is derived from an EMBL/GenBank/DDBJ whole genome shotgun (WGS) entry which is preliminary data.</text>
</comment>
<keyword evidence="1" id="KW-1133">Transmembrane helix</keyword>